<comment type="catalytic activity">
    <reaction evidence="1">
        <text>a 4-O-methyl-thymidine in DNA + L-cysteinyl-[protein] = a thymidine in DNA + S-methyl-L-cysteinyl-[protein]</text>
        <dbReference type="Rhea" id="RHEA:53428"/>
        <dbReference type="Rhea" id="RHEA-COMP:10131"/>
        <dbReference type="Rhea" id="RHEA-COMP:10132"/>
        <dbReference type="Rhea" id="RHEA-COMP:13555"/>
        <dbReference type="Rhea" id="RHEA-COMP:13556"/>
        <dbReference type="ChEBI" id="CHEBI:29950"/>
        <dbReference type="ChEBI" id="CHEBI:82612"/>
        <dbReference type="ChEBI" id="CHEBI:137386"/>
        <dbReference type="ChEBI" id="CHEBI:137387"/>
        <dbReference type="EC" id="2.1.1.63"/>
    </reaction>
</comment>
<organism evidence="10 11">
    <name type="scientific">Desulfosarcina alkanivorans</name>
    <dbReference type="NCBI Taxonomy" id="571177"/>
    <lineage>
        <taxon>Bacteria</taxon>
        <taxon>Pseudomonadati</taxon>
        <taxon>Thermodesulfobacteriota</taxon>
        <taxon>Desulfobacteria</taxon>
        <taxon>Desulfobacterales</taxon>
        <taxon>Desulfosarcinaceae</taxon>
        <taxon>Desulfosarcina</taxon>
    </lineage>
</organism>
<dbReference type="GO" id="GO:0032259">
    <property type="term" value="P:methylation"/>
    <property type="evidence" value="ECO:0007669"/>
    <property type="project" value="UniProtKB-KW"/>
</dbReference>
<reference evidence="10 11" key="1">
    <citation type="submission" date="2019-11" db="EMBL/GenBank/DDBJ databases">
        <title>Comparative genomics of hydrocarbon-degrading Desulfosarcina strains.</title>
        <authorList>
            <person name="Watanabe M."/>
            <person name="Kojima H."/>
            <person name="Fukui M."/>
        </authorList>
    </citation>
    <scope>NUCLEOTIDE SEQUENCE [LARGE SCALE GENOMIC DNA]</scope>
    <source>
        <strain evidence="10 11">PL12</strain>
    </source>
</reference>
<dbReference type="InterPro" id="IPR014048">
    <property type="entry name" value="MethylDNA_cys_MeTrfase_DNA-bd"/>
</dbReference>
<evidence type="ECO:0000256" key="7">
    <source>
        <dbReference type="ARBA" id="ARBA00023204"/>
    </source>
</evidence>
<dbReference type="GO" id="GO:0003908">
    <property type="term" value="F:methylated-DNA-[protein]-cysteine S-methyltransferase activity"/>
    <property type="evidence" value="ECO:0007669"/>
    <property type="project" value="UniProtKB-EC"/>
</dbReference>
<gene>
    <name evidence="10" type="ORF">DSCA_59530</name>
</gene>
<name>A0A5K7YVI7_9BACT</name>
<dbReference type="KEGG" id="dalk:DSCA_59530"/>
<dbReference type="Pfam" id="PF01035">
    <property type="entry name" value="DNA_binding_1"/>
    <property type="match status" value="1"/>
</dbReference>
<dbReference type="InterPro" id="IPR036217">
    <property type="entry name" value="MethylDNA_cys_MeTrfase_DNAb"/>
</dbReference>
<evidence type="ECO:0000313" key="11">
    <source>
        <dbReference type="Proteomes" id="UP000427906"/>
    </source>
</evidence>
<dbReference type="Proteomes" id="UP000427906">
    <property type="component" value="Chromosome"/>
</dbReference>
<evidence type="ECO:0000256" key="5">
    <source>
        <dbReference type="ARBA" id="ARBA00022679"/>
    </source>
</evidence>
<evidence type="ECO:0000256" key="4">
    <source>
        <dbReference type="ARBA" id="ARBA00022603"/>
    </source>
</evidence>
<keyword evidence="7" id="KW-0234">DNA repair</keyword>
<dbReference type="NCBIfam" id="TIGR00589">
    <property type="entry name" value="ogt"/>
    <property type="match status" value="1"/>
</dbReference>
<comment type="catalytic activity">
    <reaction evidence="8">
        <text>a 6-O-methyl-2'-deoxyguanosine in DNA + L-cysteinyl-[protein] = S-methyl-L-cysteinyl-[protein] + a 2'-deoxyguanosine in DNA</text>
        <dbReference type="Rhea" id="RHEA:24000"/>
        <dbReference type="Rhea" id="RHEA-COMP:10131"/>
        <dbReference type="Rhea" id="RHEA-COMP:10132"/>
        <dbReference type="Rhea" id="RHEA-COMP:11367"/>
        <dbReference type="Rhea" id="RHEA-COMP:11368"/>
        <dbReference type="ChEBI" id="CHEBI:29950"/>
        <dbReference type="ChEBI" id="CHEBI:82612"/>
        <dbReference type="ChEBI" id="CHEBI:85445"/>
        <dbReference type="ChEBI" id="CHEBI:85448"/>
        <dbReference type="EC" id="2.1.1.63"/>
    </reaction>
</comment>
<protein>
    <recommendedName>
        <fullName evidence="3">methylated-DNA--[protein]-cysteine S-methyltransferase</fullName>
        <ecNumber evidence="3">2.1.1.63</ecNumber>
    </recommendedName>
</protein>
<dbReference type="FunFam" id="1.10.10.10:FF:000214">
    <property type="entry name" value="Methylated-DNA--protein-cysteine methyltransferase"/>
    <property type="match status" value="1"/>
</dbReference>
<dbReference type="Gene3D" id="1.10.10.10">
    <property type="entry name" value="Winged helix-like DNA-binding domain superfamily/Winged helix DNA-binding domain"/>
    <property type="match status" value="1"/>
</dbReference>
<proteinExistence type="inferred from homology"/>
<evidence type="ECO:0000259" key="9">
    <source>
        <dbReference type="Pfam" id="PF01035"/>
    </source>
</evidence>
<dbReference type="InterPro" id="IPR036388">
    <property type="entry name" value="WH-like_DNA-bd_sf"/>
</dbReference>
<dbReference type="PANTHER" id="PTHR10815">
    <property type="entry name" value="METHYLATED-DNA--PROTEIN-CYSTEINE METHYLTRANSFERASE"/>
    <property type="match status" value="1"/>
</dbReference>
<dbReference type="EC" id="2.1.1.63" evidence="3"/>
<feature type="domain" description="Methylated-DNA-[protein]-cysteine S-methyltransferase DNA binding" evidence="9">
    <location>
        <begin position="87"/>
        <end position="165"/>
    </location>
</feature>
<dbReference type="SUPFAM" id="SSF46767">
    <property type="entry name" value="Methylated DNA-protein cysteine methyltransferase, C-terminal domain"/>
    <property type="match status" value="1"/>
</dbReference>
<keyword evidence="4 10" id="KW-0489">Methyltransferase</keyword>
<dbReference type="CDD" id="cd06445">
    <property type="entry name" value="ATase"/>
    <property type="match status" value="1"/>
</dbReference>
<comment type="similarity">
    <text evidence="2">Belongs to the MGMT family.</text>
</comment>
<accession>A0A5K7YVI7</accession>
<keyword evidence="5 10" id="KW-0808">Transferase</keyword>
<keyword evidence="6" id="KW-0227">DNA damage</keyword>
<sequence>MNRYRIVETAFGHAALAFSVEPFRLLEVKLPQADIDSLCQPFDSLCWQIDAHHPAVASIAASLIRYFDGEPIDIPWPVMDFSRFTPSQQAVYRTVATIPYGETASYGQVARMAGFPRAARFVGTTMANNRYPVFIPCHRVIRSDGSPGGFGGGEPLKKRMLALESESAAG</sequence>
<dbReference type="GO" id="GO:0006281">
    <property type="term" value="P:DNA repair"/>
    <property type="evidence" value="ECO:0007669"/>
    <property type="project" value="UniProtKB-KW"/>
</dbReference>
<dbReference type="EMBL" id="AP021874">
    <property type="protein sequence ID" value="BBO72023.1"/>
    <property type="molecule type" value="Genomic_DNA"/>
</dbReference>
<keyword evidence="11" id="KW-1185">Reference proteome</keyword>
<dbReference type="AlphaFoldDB" id="A0A5K7YVI7"/>
<evidence type="ECO:0000256" key="6">
    <source>
        <dbReference type="ARBA" id="ARBA00022763"/>
    </source>
</evidence>
<dbReference type="PROSITE" id="PS00374">
    <property type="entry name" value="MGMT"/>
    <property type="match status" value="1"/>
</dbReference>
<evidence type="ECO:0000256" key="1">
    <source>
        <dbReference type="ARBA" id="ARBA00001286"/>
    </source>
</evidence>
<dbReference type="PANTHER" id="PTHR10815:SF13">
    <property type="entry name" value="METHYLATED-DNA--PROTEIN-CYSTEINE METHYLTRANSFERASE"/>
    <property type="match status" value="1"/>
</dbReference>
<dbReference type="OrthoDB" id="9802228at2"/>
<evidence type="ECO:0000313" key="10">
    <source>
        <dbReference type="EMBL" id="BBO72023.1"/>
    </source>
</evidence>
<dbReference type="RefSeq" id="WP_155319785.1">
    <property type="nucleotide sequence ID" value="NZ_AP021874.1"/>
</dbReference>
<evidence type="ECO:0000256" key="2">
    <source>
        <dbReference type="ARBA" id="ARBA00008711"/>
    </source>
</evidence>
<evidence type="ECO:0000256" key="8">
    <source>
        <dbReference type="ARBA" id="ARBA00049348"/>
    </source>
</evidence>
<dbReference type="InterPro" id="IPR001497">
    <property type="entry name" value="MethylDNA_cys_MeTrfase_AS"/>
</dbReference>
<evidence type="ECO:0000256" key="3">
    <source>
        <dbReference type="ARBA" id="ARBA00011918"/>
    </source>
</evidence>